<gene>
    <name evidence="1" type="ORF">J4573_30330</name>
</gene>
<protein>
    <submittedName>
        <fullName evidence="1">Uncharacterized protein</fullName>
    </submittedName>
</protein>
<comment type="caution">
    <text evidence="1">The sequence shown here is derived from an EMBL/GenBank/DDBJ whole genome shotgun (WGS) entry which is preliminary data.</text>
</comment>
<organism evidence="1 2">
    <name type="scientific">Actinomadura barringtoniae</name>
    <dbReference type="NCBI Taxonomy" id="1427535"/>
    <lineage>
        <taxon>Bacteria</taxon>
        <taxon>Bacillati</taxon>
        <taxon>Actinomycetota</taxon>
        <taxon>Actinomycetes</taxon>
        <taxon>Streptosporangiales</taxon>
        <taxon>Thermomonosporaceae</taxon>
        <taxon>Actinomadura</taxon>
    </lineage>
</organism>
<dbReference type="RefSeq" id="WP_208259323.1">
    <property type="nucleotide sequence ID" value="NZ_JAGEOJ010000013.1"/>
</dbReference>
<sequence>MRRDKQRKAVLGLAYAQGNCWIVSQSGAMLAHVSDPARAARVLREAMAA</sequence>
<evidence type="ECO:0000313" key="1">
    <source>
        <dbReference type="EMBL" id="MBO2451422.1"/>
    </source>
</evidence>
<accession>A0A939PEL4</accession>
<evidence type="ECO:0000313" key="2">
    <source>
        <dbReference type="Proteomes" id="UP000669179"/>
    </source>
</evidence>
<reference evidence="1" key="1">
    <citation type="submission" date="2021-03" db="EMBL/GenBank/DDBJ databases">
        <authorList>
            <person name="Kanchanasin P."/>
            <person name="Saeng-In P."/>
            <person name="Phongsopitanun W."/>
            <person name="Yuki M."/>
            <person name="Kudo T."/>
            <person name="Ohkuma M."/>
            <person name="Tanasupawat S."/>
        </authorList>
    </citation>
    <scope>NUCLEOTIDE SEQUENCE</scope>
    <source>
        <strain evidence="1">GKU 128</strain>
    </source>
</reference>
<dbReference type="Proteomes" id="UP000669179">
    <property type="component" value="Unassembled WGS sequence"/>
</dbReference>
<dbReference type="EMBL" id="JAGEOJ010000013">
    <property type="protein sequence ID" value="MBO2451422.1"/>
    <property type="molecule type" value="Genomic_DNA"/>
</dbReference>
<name>A0A939PEL4_9ACTN</name>
<dbReference type="AlphaFoldDB" id="A0A939PEL4"/>
<proteinExistence type="predicted"/>
<keyword evidence="2" id="KW-1185">Reference proteome</keyword>